<evidence type="ECO:0000313" key="2">
    <source>
        <dbReference type="Proteomes" id="UP000247810"/>
    </source>
</evidence>
<accession>A0A319DHG5</accession>
<evidence type="ECO:0000313" key="1">
    <source>
        <dbReference type="EMBL" id="PYH96474.1"/>
    </source>
</evidence>
<dbReference type="VEuPathDB" id="FungiDB:BO71DRAFT_397086"/>
<dbReference type="EMBL" id="KZ825837">
    <property type="protein sequence ID" value="PYH96474.1"/>
    <property type="molecule type" value="Genomic_DNA"/>
</dbReference>
<sequence>MRIQALILPHWSFSLSARSMNDLGIPLTGFLRRIGKEFLTSVPMEGERIQLAARRLGTRRWTSSRRLPRRD</sequence>
<gene>
    <name evidence="1" type="ORF">BO71DRAFT_397086</name>
</gene>
<proteinExistence type="predicted"/>
<dbReference type="Proteomes" id="UP000247810">
    <property type="component" value="Unassembled WGS sequence"/>
</dbReference>
<dbReference type="AlphaFoldDB" id="A0A319DHG5"/>
<name>A0A319DHG5_9EURO</name>
<reference evidence="1 2" key="1">
    <citation type="submission" date="2018-02" db="EMBL/GenBank/DDBJ databases">
        <title>The genomes of Aspergillus section Nigri reveals drivers in fungal speciation.</title>
        <authorList>
            <consortium name="DOE Joint Genome Institute"/>
            <person name="Vesth T.C."/>
            <person name="Nybo J."/>
            <person name="Theobald S."/>
            <person name="Brandl J."/>
            <person name="Frisvad J.C."/>
            <person name="Nielsen K.F."/>
            <person name="Lyhne E.K."/>
            <person name="Kogle M.E."/>
            <person name="Kuo A."/>
            <person name="Riley R."/>
            <person name="Clum A."/>
            <person name="Nolan M."/>
            <person name="Lipzen A."/>
            <person name="Salamov A."/>
            <person name="Henrissat B."/>
            <person name="Wiebenga A."/>
            <person name="De vries R.P."/>
            <person name="Grigoriev I.V."/>
            <person name="Mortensen U.H."/>
            <person name="Andersen M.R."/>
            <person name="Baker S.E."/>
        </authorList>
    </citation>
    <scope>NUCLEOTIDE SEQUENCE [LARGE SCALE GENOMIC DNA]</scope>
    <source>
        <strain evidence="1 2">CBS 707.79</strain>
    </source>
</reference>
<protein>
    <submittedName>
        <fullName evidence="1">Uncharacterized protein</fullName>
    </submittedName>
</protein>
<keyword evidence="2" id="KW-1185">Reference proteome</keyword>
<organism evidence="1 2">
    <name type="scientific">Aspergillus ellipticus CBS 707.79</name>
    <dbReference type="NCBI Taxonomy" id="1448320"/>
    <lineage>
        <taxon>Eukaryota</taxon>
        <taxon>Fungi</taxon>
        <taxon>Dikarya</taxon>
        <taxon>Ascomycota</taxon>
        <taxon>Pezizomycotina</taxon>
        <taxon>Eurotiomycetes</taxon>
        <taxon>Eurotiomycetidae</taxon>
        <taxon>Eurotiales</taxon>
        <taxon>Aspergillaceae</taxon>
        <taxon>Aspergillus</taxon>
        <taxon>Aspergillus subgen. Circumdati</taxon>
    </lineage>
</organism>